<accession>X6NN26</accession>
<proteinExistence type="predicted"/>
<dbReference type="EMBL" id="ASPP01007453">
    <property type="protein sequence ID" value="ETO27114.1"/>
    <property type="molecule type" value="Genomic_DNA"/>
</dbReference>
<protein>
    <recommendedName>
        <fullName evidence="8">Dual specificity protein phosphatase</fullName>
    </recommendedName>
</protein>
<evidence type="ECO:0000259" key="4">
    <source>
        <dbReference type="PROSITE" id="PS50054"/>
    </source>
</evidence>
<dbReference type="PANTHER" id="PTHR46377:SF1">
    <property type="entry name" value="DUAL SPECIFICITY PROTEIN PHOSPHATASE 19"/>
    <property type="match status" value="1"/>
</dbReference>
<feature type="region of interest" description="Disordered" evidence="3">
    <location>
        <begin position="18"/>
        <end position="37"/>
    </location>
</feature>
<reference evidence="6 7" key="1">
    <citation type="journal article" date="2013" name="Curr. Biol.">
        <title>The Genome of the Foraminiferan Reticulomyxa filosa.</title>
        <authorList>
            <person name="Glockner G."/>
            <person name="Hulsmann N."/>
            <person name="Schleicher M."/>
            <person name="Noegel A.A."/>
            <person name="Eichinger L."/>
            <person name="Gallinger C."/>
            <person name="Pawlowski J."/>
            <person name="Sierra R."/>
            <person name="Euteneuer U."/>
            <person name="Pillet L."/>
            <person name="Moustafa A."/>
            <person name="Platzer M."/>
            <person name="Groth M."/>
            <person name="Szafranski K."/>
            <person name="Schliwa M."/>
        </authorList>
    </citation>
    <scope>NUCLEOTIDE SEQUENCE [LARGE SCALE GENOMIC DNA]</scope>
</reference>
<evidence type="ECO:0000256" key="3">
    <source>
        <dbReference type="SAM" id="MobiDB-lite"/>
    </source>
</evidence>
<dbReference type="PROSITE" id="PS50056">
    <property type="entry name" value="TYR_PHOSPHATASE_2"/>
    <property type="match status" value="1"/>
</dbReference>
<dbReference type="PANTHER" id="PTHR46377">
    <property type="entry name" value="DUAL SPECIFICITY PROTEIN PHOSPHATASE 19"/>
    <property type="match status" value="1"/>
</dbReference>
<dbReference type="InterPro" id="IPR016130">
    <property type="entry name" value="Tyr_Pase_AS"/>
</dbReference>
<sequence length="210" mass="24183">MAFLKELASKSAKLQENEVTHSAVATEESKEQQKEKYQSPVKKCPRCETDILEFEFESHLTNHASEILPWLYLGAQRNACNLKELKERIQITHILNCAIEVECYFPNDFVYKKLDLDDVKTENITDLVDDALQFIVKCKDSEKKGKILVHCAQGISRSSSIVIAYLIKHEKLTYEKALSHVKSIRRIAQPNSGFEEQLRKLEKTWISPTI</sequence>
<dbReference type="GO" id="GO:0005737">
    <property type="term" value="C:cytoplasm"/>
    <property type="evidence" value="ECO:0007669"/>
    <property type="project" value="TreeGrafter"/>
</dbReference>
<feature type="domain" description="Tyrosine specific protein phosphatases" evidence="5">
    <location>
        <begin position="122"/>
        <end position="185"/>
    </location>
</feature>
<dbReference type="InterPro" id="IPR000340">
    <property type="entry name" value="Dual-sp_phosphatase_cat-dom"/>
</dbReference>
<dbReference type="InterPro" id="IPR000387">
    <property type="entry name" value="Tyr_Pase_dom"/>
</dbReference>
<dbReference type="OrthoDB" id="2017893at2759"/>
<dbReference type="Gene3D" id="3.90.190.10">
    <property type="entry name" value="Protein tyrosine phosphatase superfamily"/>
    <property type="match status" value="1"/>
</dbReference>
<dbReference type="GO" id="GO:0008579">
    <property type="term" value="F:JUN kinase phosphatase activity"/>
    <property type="evidence" value="ECO:0007669"/>
    <property type="project" value="TreeGrafter"/>
</dbReference>
<dbReference type="InterPro" id="IPR029021">
    <property type="entry name" value="Prot-tyrosine_phosphatase-like"/>
</dbReference>
<evidence type="ECO:0008006" key="8">
    <source>
        <dbReference type="Google" id="ProtNLM"/>
    </source>
</evidence>
<keyword evidence="2" id="KW-0904">Protein phosphatase</keyword>
<evidence type="ECO:0000313" key="6">
    <source>
        <dbReference type="EMBL" id="ETO27114.1"/>
    </source>
</evidence>
<organism evidence="6 7">
    <name type="scientific">Reticulomyxa filosa</name>
    <dbReference type="NCBI Taxonomy" id="46433"/>
    <lineage>
        <taxon>Eukaryota</taxon>
        <taxon>Sar</taxon>
        <taxon>Rhizaria</taxon>
        <taxon>Retaria</taxon>
        <taxon>Foraminifera</taxon>
        <taxon>Monothalamids</taxon>
        <taxon>Reticulomyxidae</taxon>
        <taxon>Reticulomyxa</taxon>
    </lineage>
</organism>
<dbReference type="Pfam" id="PF00782">
    <property type="entry name" value="DSPc"/>
    <property type="match status" value="1"/>
</dbReference>
<dbReference type="SMART" id="SM00195">
    <property type="entry name" value="DSPc"/>
    <property type="match status" value="1"/>
</dbReference>
<feature type="domain" description="Tyrosine-protein phosphatase" evidence="4">
    <location>
        <begin position="63"/>
        <end position="207"/>
    </location>
</feature>
<name>X6NN26_RETFI</name>
<evidence type="ECO:0000313" key="7">
    <source>
        <dbReference type="Proteomes" id="UP000023152"/>
    </source>
</evidence>
<dbReference type="AlphaFoldDB" id="X6NN26"/>
<dbReference type="CDD" id="cd14498">
    <property type="entry name" value="DSP"/>
    <property type="match status" value="1"/>
</dbReference>
<evidence type="ECO:0000256" key="2">
    <source>
        <dbReference type="ARBA" id="ARBA00022912"/>
    </source>
</evidence>
<dbReference type="OMA" id="CAIEVEC"/>
<dbReference type="Proteomes" id="UP000023152">
    <property type="component" value="Unassembled WGS sequence"/>
</dbReference>
<keyword evidence="7" id="KW-1185">Reference proteome</keyword>
<evidence type="ECO:0000259" key="5">
    <source>
        <dbReference type="PROSITE" id="PS50056"/>
    </source>
</evidence>
<keyword evidence="1" id="KW-0378">Hydrolase</keyword>
<dbReference type="PROSITE" id="PS00383">
    <property type="entry name" value="TYR_PHOSPHATASE_1"/>
    <property type="match status" value="1"/>
</dbReference>
<gene>
    <name evidence="6" type="ORF">RFI_10019</name>
</gene>
<dbReference type="PROSITE" id="PS50054">
    <property type="entry name" value="TYR_PHOSPHATASE_DUAL"/>
    <property type="match status" value="1"/>
</dbReference>
<dbReference type="SUPFAM" id="SSF52799">
    <property type="entry name" value="(Phosphotyrosine protein) phosphatases II"/>
    <property type="match status" value="1"/>
</dbReference>
<comment type="caution">
    <text evidence="6">The sequence shown here is derived from an EMBL/GenBank/DDBJ whole genome shotgun (WGS) entry which is preliminary data.</text>
</comment>
<feature type="compositionally biased region" description="Basic and acidic residues" evidence="3">
    <location>
        <begin position="27"/>
        <end position="37"/>
    </location>
</feature>
<evidence type="ECO:0000256" key="1">
    <source>
        <dbReference type="ARBA" id="ARBA00022801"/>
    </source>
</evidence>
<dbReference type="InterPro" id="IPR020422">
    <property type="entry name" value="TYR_PHOSPHATASE_DUAL_dom"/>
</dbReference>